<evidence type="ECO:0000313" key="3">
    <source>
        <dbReference type="Proteomes" id="UP000071065"/>
    </source>
</evidence>
<dbReference type="RefSeq" id="WP_061509606.1">
    <property type="nucleotide sequence ID" value="NZ_CP013251.1"/>
</dbReference>
<gene>
    <name evidence="2" type="ORF">EZMO1_3432</name>
</gene>
<keyword evidence="1" id="KW-0732">Signal</keyword>
<dbReference type="AlphaFoldDB" id="A0A142BF97"/>
<feature type="chain" id="PRO_5007492667" evidence="1">
    <location>
        <begin position="24"/>
        <end position="422"/>
    </location>
</feature>
<dbReference type="Proteomes" id="UP000071065">
    <property type="component" value="Chromosome"/>
</dbReference>
<sequence>MLLKASKTISLLIVMFFVTSVFAHRCPECGEESEPQQHCDRCQHYREAGEVFLQQIQKITRNTESGLLQDDETRNIIDSTEMQHLISQLLLPYLRVLTHQGDLEVIPYSSRLQAGIILTGVRRMQSYFNVQLDLSFGRFIIAYATALARNISGSSEQETDWIWVFRETLFWLFMMNTDRIGSRYNEVFDLLSKFLKTGLENLSFENGEQKPGETLNNYETRMQNAARDGTITIARLSSDPSSPVSVSINSATNMVTYIMSRPSLIITTSTDEPMFFRMQSIIAWYNRLLQAFESNNYSALFTLLQRLESVFPDTCAIQSSTHPLSGNSPVTEGVCTDCLSRLSDCGVYLPASLQRNFIAQLTTTGQLDFNTLLGVSLVLESSNIHTLLCLQRPSPISPLKRLGHPLIEEIYKTMKSGFQVFS</sequence>
<dbReference type="PATRIC" id="fig|570277.3.peg.3691"/>
<reference evidence="2 3" key="1">
    <citation type="journal article" date="2016" name="Front. Microbiol.">
        <title>Genomic Insight into the Host-Endosymbiont Relationship of Endozoicomonas montiporae CL-33(T) with its Coral Host.</title>
        <authorList>
            <person name="Ding J.-Y."/>
            <person name="Shiu J.-H."/>
            <person name="Chen W.-M."/>
            <person name="Chiang Y.-R."/>
            <person name="Tang S.-L."/>
        </authorList>
    </citation>
    <scope>NUCLEOTIDE SEQUENCE [LARGE SCALE GENOMIC DNA]</scope>
    <source>
        <strain evidence="2 3">CL-33</strain>
    </source>
</reference>
<accession>A0A142BF97</accession>
<feature type="signal peptide" evidence="1">
    <location>
        <begin position="1"/>
        <end position="23"/>
    </location>
</feature>
<proteinExistence type="predicted"/>
<organism evidence="2 3">
    <name type="scientific">Endozoicomonas montiporae CL-33</name>
    <dbReference type="NCBI Taxonomy" id="570277"/>
    <lineage>
        <taxon>Bacteria</taxon>
        <taxon>Pseudomonadati</taxon>
        <taxon>Pseudomonadota</taxon>
        <taxon>Gammaproteobacteria</taxon>
        <taxon>Oceanospirillales</taxon>
        <taxon>Endozoicomonadaceae</taxon>
        <taxon>Endozoicomonas</taxon>
    </lineage>
</organism>
<name>A0A142BF97_9GAMM</name>
<evidence type="ECO:0000313" key="2">
    <source>
        <dbReference type="EMBL" id="AMO57423.1"/>
    </source>
</evidence>
<evidence type="ECO:0000256" key="1">
    <source>
        <dbReference type="SAM" id="SignalP"/>
    </source>
</evidence>
<dbReference type="EMBL" id="CP013251">
    <property type="protein sequence ID" value="AMO57423.1"/>
    <property type="molecule type" value="Genomic_DNA"/>
</dbReference>
<protein>
    <submittedName>
        <fullName evidence="2">Uncharacterized protein</fullName>
    </submittedName>
</protein>
<dbReference type="KEGG" id="emp:EZMO1_3432"/>